<dbReference type="Proteomes" id="UP001478862">
    <property type="component" value="Unassembled WGS sequence"/>
</dbReference>
<dbReference type="NCBIfam" id="TIGR03568">
    <property type="entry name" value="NeuC_NnaA"/>
    <property type="match status" value="1"/>
</dbReference>
<dbReference type="Gene3D" id="3.40.50.2000">
    <property type="entry name" value="Glycogen Phosphorylase B"/>
    <property type="match status" value="2"/>
</dbReference>
<dbReference type="SUPFAM" id="SSF53756">
    <property type="entry name" value="UDP-Glycosyltransferase/glycogen phosphorylase"/>
    <property type="match status" value="1"/>
</dbReference>
<keyword evidence="2" id="KW-0326">Glycosidase</keyword>
<dbReference type="GO" id="GO:0016798">
    <property type="term" value="F:hydrolase activity, acting on glycosyl bonds"/>
    <property type="evidence" value="ECO:0007669"/>
    <property type="project" value="UniProtKB-KW"/>
</dbReference>
<dbReference type="PANTHER" id="PTHR43174:SF3">
    <property type="entry name" value="UDP-N-ACETYLGLUCOSAMINE 2-EPIMERASE"/>
    <property type="match status" value="1"/>
</dbReference>
<proteinExistence type="predicted"/>
<dbReference type="EMBL" id="JBEGDG010000018">
    <property type="protein sequence ID" value="MEQ6356846.1"/>
    <property type="molecule type" value="Genomic_DNA"/>
</dbReference>
<reference evidence="2 3" key="1">
    <citation type="submission" date="2024-06" db="EMBL/GenBank/DDBJ databases">
        <title>Lysinibacillus zambalefons sp. nov., a Novel Firmicute Isolated from the Poon Bato Zambales Hyperalkaline Spring.</title>
        <authorList>
            <person name="Aja J.A."/>
            <person name="Lazaro J.E.H."/>
            <person name="Llorin L.D."/>
            <person name="Lim K.R."/>
            <person name="Teodosio J."/>
            <person name="Dalisay D.S."/>
        </authorList>
    </citation>
    <scope>NUCLEOTIDE SEQUENCE [LARGE SCALE GENOMIC DNA]</scope>
    <source>
        <strain evidence="2 3">M3</strain>
    </source>
</reference>
<comment type="caution">
    <text evidence="2">The sequence shown here is derived from an EMBL/GenBank/DDBJ whole genome shotgun (WGS) entry which is preliminary data.</text>
</comment>
<evidence type="ECO:0000313" key="2">
    <source>
        <dbReference type="EMBL" id="MEQ6356846.1"/>
    </source>
</evidence>
<accession>A0ABV1MWF3</accession>
<evidence type="ECO:0000313" key="3">
    <source>
        <dbReference type="Proteomes" id="UP001478862"/>
    </source>
</evidence>
<feature type="domain" description="UDP-N-acetylglucosamine 2-epimerase" evidence="1">
    <location>
        <begin position="23"/>
        <end position="359"/>
    </location>
</feature>
<keyword evidence="3" id="KW-1185">Reference proteome</keyword>
<dbReference type="EC" id="3.2.1.183" evidence="2"/>
<protein>
    <submittedName>
        <fullName evidence="2">UDP-N-acetylglucosamine 2-epimerase</fullName>
        <ecNumber evidence="2">3.2.1.183</ecNumber>
    </submittedName>
</protein>
<dbReference type="Pfam" id="PF02350">
    <property type="entry name" value="Epimerase_2"/>
    <property type="match status" value="1"/>
</dbReference>
<dbReference type="RefSeq" id="WP_349661247.1">
    <property type="nucleotide sequence ID" value="NZ_JBEGDG010000018.1"/>
</dbReference>
<name>A0ABV1MWF3_9BACI</name>
<keyword evidence="2" id="KW-0378">Hydrolase</keyword>
<dbReference type="InterPro" id="IPR020004">
    <property type="entry name" value="UDP-GlcNAc_Epase"/>
</dbReference>
<dbReference type="InterPro" id="IPR029767">
    <property type="entry name" value="WecB-like"/>
</dbReference>
<sequence length="377" mass="43104">MKKIMFLTGTRADYGKIKSLMKKITGHSQFRLYLFVTGMHMIPKYGSTWREIEKDGFKNVYHFINHDKLHNMDISLSNTIQGFSNYIHEVKPDLIVVHGDRLEALAGAIVGAFNNIRVVHIEGGEVSGTIDESIRHAITKFAHIHLVSNEESKKRIEQLGEDKNSIYIIGSPDIDIMLSQELPTIESTKDHYQIHFDNYAILIYHPVTTEQHLLKANIKEVVDTVIASQKNYIVIYPNNDSGSEIILKEYNRLRNLNNILIYPSIRFENFLTLLKNADFVIGNSSAGIRETVVYGIPAIDLGTRQNGRYHLPHKSILHTNENKQLIFKAIKTIEKSNSTCTTKDFGDGESDTKFLKFLEDGTFWNTSVQKKFFDLNK</sequence>
<dbReference type="PANTHER" id="PTHR43174">
    <property type="entry name" value="UDP-N-ACETYLGLUCOSAMINE 2-EPIMERASE"/>
    <property type="match status" value="1"/>
</dbReference>
<dbReference type="InterPro" id="IPR003331">
    <property type="entry name" value="UDP_GlcNAc_Epimerase_2_dom"/>
</dbReference>
<gene>
    <name evidence="2" type="primary">neuC</name>
    <name evidence="2" type="ORF">ABNX05_19640</name>
</gene>
<evidence type="ECO:0000259" key="1">
    <source>
        <dbReference type="Pfam" id="PF02350"/>
    </source>
</evidence>
<organism evidence="2 3">
    <name type="scientific">Lysinibacillus zambalensis</name>
    <dbReference type="NCBI Taxonomy" id="3160866"/>
    <lineage>
        <taxon>Bacteria</taxon>
        <taxon>Bacillati</taxon>
        <taxon>Bacillota</taxon>
        <taxon>Bacilli</taxon>
        <taxon>Bacillales</taxon>
        <taxon>Bacillaceae</taxon>
        <taxon>Lysinibacillus</taxon>
    </lineage>
</organism>